<dbReference type="Proteomes" id="UP001448207">
    <property type="component" value="Unassembled WGS sequence"/>
</dbReference>
<proteinExistence type="predicted"/>
<organism evidence="1 2">
    <name type="scientific">Phycomyces blakesleeanus</name>
    <dbReference type="NCBI Taxonomy" id="4837"/>
    <lineage>
        <taxon>Eukaryota</taxon>
        <taxon>Fungi</taxon>
        <taxon>Fungi incertae sedis</taxon>
        <taxon>Mucoromycota</taxon>
        <taxon>Mucoromycotina</taxon>
        <taxon>Mucoromycetes</taxon>
        <taxon>Mucorales</taxon>
        <taxon>Phycomycetaceae</taxon>
        <taxon>Phycomyces</taxon>
    </lineage>
</organism>
<name>A0ABR3AQW0_PHYBL</name>
<reference evidence="1 2" key="1">
    <citation type="submission" date="2024-04" db="EMBL/GenBank/DDBJ databases">
        <title>Symmetric and asymmetric DNA N6-adenine methylation regulates different biological responses in Mucorales.</title>
        <authorList>
            <consortium name="Lawrence Berkeley National Laboratory"/>
            <person name="Lax C."/>
            <person name="Mondo S.J."/>
            <person name="Osorio-Concepcion M."/>
            <person name="Muszewska A."/>
            <person name="Corrochano-Luque M."/>
            <person name="Gutierrez G."/>
            <person name="Riley R."/>
            <person name="Lipzen A."/>
            <person name="Guo J."/>
            <person name="Hundley H."/>
            <person name="Amirebrahimi M."/>
            <person name="Ng V."/>
            <person name="Lorenzo-Gutierrez D."/>
            <person name="Binder U."/>
            <person name="Yang J."/>
            <person name="Song Y."/>
            <person name="Canovas D."/>
            <person name="Navarro E."/>
            <person name="Freitag M."/>
            <person name="Gabaldon T."/>
            <person name="Grigoriev I.V."/>
            <person name="Corrochano L.M."/>
            <person name="Nicolas F.E."/>
            <person name="Garre V."/>
        </authorList>
    </citation>
    <scope>NUCLEOTIDE SEQUENCE [LARGE SCALE GENOMIC DNA]</scope>
    <source>
        <strain evidence="1 2">L51</strain>
    </source>
</reference>
<dbReference type="EMBL" id="JBCLYO010000020">
    <property type="protein sequence ID" value="KAL0080396.1"/>
    <property type="molecule type" value="Genomic_DNA"/>
</dbReference>
<keyword evidence="2" id="KW-1185">Reference proteome</keyword>
<sequence length="61" mass="7355">MFFYVEFTEENVMKYKKAVEDYGVVEICYNTYPRQQVLVAKRKIRECPHLYCLHPVNIPIP</sequence>
<comment type="caution">
    <text evidence="1">The sequence shown here is derived from an EMBL/GenBank/DDBJ whole genome shotgun (WGS) entry which is preliminary data.</text>
</comment>
<evidence type="ECO:0000313" key="1">
    <source>
        <dbReference type="EMBL" id="KAL0080396.1"/>
    </source>
</evidence>
<protein>
    <submittedName>
        <fullName evidence="1">Uncharacterized protein</fullName>
    </submittedName>
</protein>
<evidence type="ECO:0000313" key="2">
    <source>
        <dbReference type="Proteomes" id="UP001448207"/>
    </source>
</evidence>
<gene>
    <name evidence="1" type="ORF">J3Q64DRAFT_1644386</name>
</gene>
<accession>A0ABR3AQW0</accession>